<dbReference type="GO" id="GO:0005829">
    <property type="term" value="C:cytosol"/>
    <property type="evidence" value="ECO:0007669"/>
    <property type="project" value="TreeGrafter"/>
</dbReference>
<evidence type="ECO:0000256" key="8">
    <source>
        <dbReference type="PIRSR" id="PIRSR600888-1"/>
    </source>
</evidence>
<evidence type="ECO:0000256" key="6">
    <source>
        <dbReference type="ARBA" id="ARBA00031424"/>
    </source>
</evidence>
<feature type="active site" description="Proton acceptor" evidence="8">
    <location>
        <position position="68"/>
    </location>
</feature>
<feature type="active site" description="Proton donor" evidence="8">
    <location>
        <position position="138"/>
    </location>
</feature>
<dbReference type="InterPro" id="IPR011051">
    <property type="entry name" value="RmlC_Cupin_sf"/>
</dbReference>
<dbReference type="Gene3D" id="2.60.120.10">
    <property type="entry name" value="Jelly Rolls"/>
    <property type="match status" value="1"/>
</dbReference>
<evidence type="ECO:0000313" key="10">
    <source>
        <dbReference type="EMBL" id="MBR7748078.1"/>
    </source>
</evidence>
<dbReference type="CDD" id="cd00438">
    <property type="entry name" value="cupin_RmlC"/>
    <property type="match status" value="1"/>
</dbReference>
<feature type="site" description="Participates in a stacking interaction with the thymidine ring of dTDP-4-oxo-6-deoxyglucose" evidence="9">
    <location>
        <position position="144"/>
    </location>
</feature>
<dbReference type="Proteomes" id="UP000680158">
    <property type="component" value="Unassembled WGS sequence"/>
</dbReference>
<proteinExistence type="predicted"/>
<evidence type="ECO:0000256" key="5">
    <source>
        <dbReference type="ARBA" id="ARBA00029758"/>
    </source>
</evidence>
<dbReference type="InterPro" id="IPR014710">
    <property type="entry name" value="RmlC-like_jellyroll"/>
</dbReference>
<gene>
    <name evidence="10" type="ORF">KDM92_15940</name>
</gene>
<sequence>MSGQNGLVAKPTAISGLYVVERIKRGDQRGFFERIFCADTMQTLGWEGPIAQINHSFTAQQGTVRGLHYQLTPYAESKLVSCFAGAVWDVVVDVRHGSSSFLQHVAIELSAQNQTSLLIPPGCAHGFQTLTDKVDMFYCHSAKYAPDYEAGLNAFDTRLGLTWPLSVTQRSERDNGFAFMTENFEGVKL</sequence>
<dbReference type="GO" id="GO:0008830">
    <property type="term" value="F:dTDP-4-dehydrorhamnose 3,5-epimerase activity"/>
    <property type="evidence" value="ECO:0007669"/>
    <property type="project" value="UniProtKB-EC"/>
</dbReference>
<dbReference type="RefSeq" id="WP_212685421.1">
    <property type="nucleotide sequence ID" value="NZ_JAGSPM010000011.1"/>
</dbReference>
<evidence type="ECO:0000256" key="4">
    <source>
        <dbReference type="ARBA" id="ARBA00019595"/>
    </source>
</evidence>
<dbReference type="PANTHER" id="PTHR21047:SF2">
    <property type="entry name" value="THYMIDINE DIPHOSPHO-4-KETO-RHAMNOSE 3,5-EPIMERASE"/>
    <property type="match status" value="1"/>
</dbReference>
<evidence type="ECO:0000256" key="2">
    <source>
        <dbReference type="ARBA" id="ARBA00001997"/>
    </source>
</evidence>
<dbReference type="EC" id="5.1.3.13" evidence="3"/>
<dbReference type="AlphaFoldDB" id="A0A941DFR4"/>
<evidence type="ECO:0000256" key="1">
    <source>
        <dbReference type="ARBA" id="ARBA00001298"/>
    </source>
</evidence>
<protein>
    <recommendedName>
        <fullName evidence="4">dTDP-4-dehydrorhamnose 3,5-epimerase</fullName>
        <ecNumber evidence="3">5.1.3.13</ecNumber>
    </recommendedName>
    <alternativeName>
        <fullName evidence="6">Thymidine diphospho-4-keto-rhamnose 3,5-epimerase</fullName>
    </alternativeName>
    <alternativeName>
        <fullName evidence="5">dTDP-4-keto-6-deoxyglucose 3,5-epimerase</fullName>
    </alternativeName>
    <alternativeName>
        <fullName evidence="7">dTDP-6-deoxy-D-xylo-4-hexulose 3,5-epimerase</fullName>
    </alternativeName>
</protein>
<dbReference type="GO" id="GO:0000271">
    <property type="term" value="P:polysaccharide biosynthetic process"/>
    <property type="evidence" value="ECO:0007669"/>
    <property type="project" value="TreeGrafter"/>
</dbReference>
<evidence type="ECO:0000256" key="9">
    <source>
        <dbReference type="PIRSR" id="PIRSR600888-3"/>
    </source>
</evidence>
<dbReference type="GO" id="GO:0019305">
    <property type="term" value="P:dTDP-rhamnose biosynthetic process"/>
    <property type="evidence" value="ECO:0007669"/>
    <property type="project" value="TreeGrafter"/>
</dbReference>
<comment type="caution">
    <text evidence="10">The sequence shown here is derived from an EMBL/GenBank/DDBJ whole genome shotgun (WGS) entry which is preliminary data.</text>
</comment>
<evidence type="ECO:0000313" key="11">
    <source>
        <dbReference type="Proteomes" id="UP000680158"/>
    </source>
</evidence>
<evidence type="ECO:0000256" key="7">
    <source>
        <dbReference type="ARBA" id="ARBA00033311"/>
    </source>
</evidence>
<dbReference type="PANTHER" id="PTHR21047">
    <property type="entry name" value="DTDP-6-DEOXY-D-GLUCOSE-3,5 EPIMERASE"/>
    <property type="match status" value="1"/>
</dbReference>
<dbReference type="SUPFAM" id="SSF51182">
    <property type="entry name" value="RmlC-like cupins"/>
    <property type="match status" value="1"/>
</dbReference>
<evidence type="ECO:0000256" key="3">
    <source>
        <dbReference type="ARBA" id="ARBA00012098"/>
    </source>
</evidence>
<comment type="catalytic activity">
    <reaction evidence="1">
        <text>dTDP-4-dehydro-6-deoxy-alpha-D-glucose = dTDP-4-dehydro-beta-L-rhamnose</text>
        <dbReference type="Rhea" id="RHEA:16969"/>
        <dbReference type="ChEBI" id="CHEBI:57649"/>
        <dbReference type="ChEBI" id="CHEBI:62830"/>
        <dbReference type="EC" id="5.1.3.13"/>
    </reaction>
</comment>
<organism evidence="10 11">
    <name type="scientific">Undibacterium baiyunense</name>
    <dbReference type="NCBI Taxonomy" id="2828731"/>
    <lineage>
        <taxon>Bacteria</taxon>
        <taxon>Pseudomonadati</taxon>
        <taxon>Pseudomonadota</taxon>
        <taxon>Betaproteobacteria</taxon>
        <taxon>Burkholderiales</taxon>
        <taxon>Oxalobacteraceae</taxon>
        <taxon>Undibacterium</taxon>
    </lineage>
</organism>
<comment type="function">
    <text evidence="2">Catalyzes the epimerization of the C3' and C5'positions of dTDP-6-deoxy-D-xylo-4-hexulose, forming dTDP-6-deoxy-L-lyxo-4-hexulose.</text>
</comment>
<accession>A0A941DFR4</accession>
<dbReference type="EMBL" id="JAGSPM010000011">
    <property type="protein sequence ID" value="MBR7748078.1"/>
    <property type="molecule type" value="Genomic_DNA"/>
</dbReference>
<dbReference type="InterPro" id="IPR000888">
    <property type="entry name" value="RmlC-like"/>
</dbReference>
<reference evidence="10 11" key="1">
    <citation type="submission" date="2021-04" db="EMBL/GenBank/DDBJ databases">
        <title>novel species isolated from subtropical streams in China.</title>
        <authorList>
            <person name="Lu H."/>
        </authorList>
    </citation>
    <scope>NUCLEOTIDE SEQUENCE [LARGE SCALE GENOMIC DNA]</scope>
    <source>
        <strain evidence="10 11">BYS107W</strain>
    </source>
</reference>
<keyword evidence="11" id="KW-1185">Reference proteome</keyword>
<dbReference type="Pfam" id="PF00908">
    <property type="entry name" value="dTDP_sugar_isom"/>
    <property type="match status" value="1"/>
</dbReference>
<name>A0A941DFR4_9BURK</name>